<name>T1FBM2_HELRO</name>
<dbReference type="InterPro" id="IPR051941">
    <property type="entry name" value="BG_Antigen-Binding_Lectin"/>
</dbReference>
<dbReference type="AlphaFoldDB" id="T1FBM2"/>
<proteinExistence type="predicted"/>
<reference evidence="3" key="1">
    <citation type="submission" date="2012-12" db="EMBL/GenBank/DDBJ databases">
        <authorList>
            <person name="Hellsten U."/>
            <person name="Grimwood J."/>
            <person name="Chapman J.A."/>
            <person name="Shapiro H."/>
            <person name="Aerts A."/>
            <person name="Otillar R.P."/>
            <person name="Terry A.Y."/>
            <person name="Boore J.L."/>
            <person name="Simakov O."/>
            <person name="Marletaz F."/>
            <person name="Cho S.-J."/>
            <person name="Edsinger-Gonzales E."/>
            <person name="Havlak P."/>
            <person name="Kuo D.-H."/>
            <person name="Larsson T."/>
            <person name="Lv J."/>
            <person name="Arendt D."/>
            <person name="Savage R."/>
            <person name="Osoegawa K."/>
            <person name="de Jong P."/>
            <person name="Lindberg D.R."/>
            <person name="Seaver E.C."/>
            <person name="Weisblat D.A."/>
            <person name="Putnam N.H."/>
            <person name="Grigoriev I.V."/>
            <person name="Rokhsar D.S."/>
        </authorList>
    </citation>
    <scope>NUCLEOTIDE SEQUENCE</scope>
</reference>
<dbReference type="EMBL" id="AMQM01006039">
    <property type="status" value="NOT_ANNOTATED_CDS"/>
    <property type="molecule type" value="Genomic_DNA"/>
</dbReference>
<evidence type="ECO:0000313" key="3">
    <source>
        <dbReference type="Proteomes" id="UP000015101"/>
    </source>
</evidence>
<evidence type="ECO:0000313" key="1">
    <source>
        <dbReference type="EMBL" id="ESN98152.1"/>
    </source>
</evidence>
<keyword evidence="3" id="KW-1185">Reference proteome</keyword>
<dbReference type="Gene3D" id="2.60.120.260">
    <property type="entry name" value="Galactose-binding domain-like"/>
    <property type="match status" value="1"/>
</dbReference>
<dbReference type="InterPro" id="IPR008979">
    <property type="entry name" value="Galactose-bd-like_sf"/>
</dbReference>
<dbReference type="KEGG" id="hro:HELRODRAFT_177395"/>
<sequence>MTTFAQSDPNNPDTNWFVEKSFETNIKILARYVNVALKKPAYLSSEHDKYSIASYGVDGLILKKWFFPFTKSRHTYSNWFVVDLEHKYKVKYVVLFNRNGCDVIYRTHCDEKMENFVIGLTNSFDPNVIEAIRDKYDICGQWPGKVLPHGQPMRVNCSDENKSSKYVVVQQSLDVENKLNDKTVNFAELEVYVNCQYNCLTSTGKVHTIELKVIDYTSSTPAQIILAHEKEAFRHDFNGDECDNLFFNDMNLVENKLENRKYLKLSPVKKEDAGTYKCFTSAGVLHTIELNVIGQMKISSSRKYLLVNPSICNESHENVTFTCDAEYHGPSDLKLNWMRWTRPISKRSFEQANTTSQKKLPKTVSLSKKIGLDLLTEDLNSKKLVCTLESTEDGLADYKKVEYAPDVQRVDIGSYELVKVHANKDNRDVSAYECKINSNVYCNVQKLMLKVPITTVKAVNGKKEKLKFRMEFETCYFKDRKIYPRDSDATNNQIMFVNNKTIEIPSVSWSHEGQFKCRNAAGDEEVIELIVSSEFSLNFVE</sequence>
<dbReference type="PANTHER" id="PTHR45713:SF6">
    <property type="entry name" value="F5_8 TYPE C DOMAIN-CONTAINING PROTEIN"/>
    <property type="match status" value="1"/>
</dbReference>
<accession>T1FBM2</accession>
<dbReference type="OrthoDB" id="9872799at2759"/>
<reference evidence="2" key="3">
    <citation type="submission" date="2015-06" db="UniProtKB">
        <authorList>
            <consortium name="EnsemblMetazoa"/>
        </authorList>
    </citation>
    <scope>IDENTIFICATION</scope>
</reference>
<dbReference type="HOGENOM" id="CLU_503708_0_0_1"/>
<dbReference type="CTD" id="20206221"/>
<evidence type="ECO:0008006" key="4">
    <source>
        <dbReference type="Google" id="ProtNLM"/>
    </source>
</evidence>
<dbReference type="EnsemblMetazoa" id="HelroT177395">
    <property type="protein sequence ID" value="HelroP177395"/>
    <property type="gene ID" value="HelroG177395"/>
</dbReference>
<dbReference type="SUPFAM" id="SSF49785">
    <property type="entry name" value="Galactose-binding domain-like"/>
    <property type="match status" value="1"/>
</dbReference>
<gene>
    <name evidence="2" type="primary">20206221</name>
    <name evidence="1" type="ORF">HELRODRAFT_177395</name>
</gene>
<dbReference type="InParanoid" id="T1FBM2"/>
<dbReference type="RefSeq" id="XP_009023839.1">
    <property type="nucleotide sequence ID" value="XM_009025591.1"/>
</dbReference>
<dbReference type="EMBL" id="KB097222">
    <property type="protein sequence ID" value="ESN98152.1"/>
    <property type="molecule type" value="Genomic_DNA"/>
</dbReference>
<protein>
    <recommendedName>
        <fullName evidence="4">Ig-like domain-containing protein</fullName>
    </recommendedName>
</protein>
<organism evidence="2 3">
    <name type="scientific">Helobdella robusta</name>
    <name type="common">Californian leech</name>
    <dbReference type="NCBI Taxonomy" id="6412"/>
    <lineage>
        <taxon>Eukaryota</taxon>
        <taxon>Metazoa</taxon>
        <taxon>Spiralia</taxon>
        <taxon>Lophotrochozoa</taxon>
        <taxon>Annelida</taxon>
        <taxon>Clitellata</taxon>
        <taxon>Hirudinea</taxon>
        <taxon>Rhynchobdellida</taxon>
        <taxon>Glossiphoniidae</taxon>
        <taxon>Helobdella</taxon>
    </lineage>
</organism>
<dbReference type="GeneID" id="20206221"/>
<reference evidence="1 3" key="2">
    <citation type="journal article" date="2013" name="Nature">
        <title>Insights into bilaterian evolution from three spiralian genomes.</title>
        <authorList>
            <person name="Simakov O."/>
            <person name="Marletaz F."/>
            <person name="Cho S.J."/>
            <person name="Edsinger-Gonzales E."/>
            <person name="Havlak P."/>
            <person name="Hellsten U."/>
            <person name="Kuo D.H."/>
            <person name="Larsson T."/>
            <person name="Lv J."/>
            <person name="Arendt D."/>
            <person name="Savage R."/>
            <person name="Osoegawa K."/>
            <person name="de Jong P."/>
            <person name="Grimwood J."/>
            <person name="Chapman J.A."/>
            <person name="Shapiro H."/>
            <person name="Aerts A."/>
            <person name="Otillar R.P."/>
            <person name="Terry A.Y."/>
            <person name="Boore J.L."/>
            <person name="Grigoriev I.V."/>
            <person name="Lindberg D.R."/>
            <person name="Seaver E.C."/>
            <person name="Weisblat D.A."/>
            <person name="Putnam N.H."/>
            <person name="Rokhsar D.S."/>
        </authorList>
    </citation>
    <scope>NUCLEOTIDE SEQUENCE</scope>
</reference>
<evidence type="ECO:0000313" key="2">
    <source>
        <dbReference type="EnsemblMetazoa" id="HelroP177395"/>
    </source>
</evidence>
<dbReference type="Proteomes" id="UP000015101">
    <property type="component" value="Unassembled WGS sequence"/>
</dbReference>
<dbReference type="PANTHER" id="PTHR45713">
    <property type="entry name" value="FTP DOMAIN-CONTAINING PROTEIN"/>
    <property type="match status" value="1"/>
</dbReference>